<dbReference type="Pfam" id="PF01510">
    <property type="entry name" value="Amidase_2"/>
    <property type="match status" value="1"/>
</dbReference>
<protein>
    <submittedName>
        <fullName evidence="3">Peptidoglycan-binding protein</fullName>
    </submittedName>
</protein>
<gene>
    <name evidence="3" type="ORF">AQJ54_37890</name>
    <name evidence="2" type="ORF">DWG14_04834</name>
</gene>
<evidence type="ECO:0000313" key="3">
    <source>
        <dbReference type="EMBL" id="KUN60247.1"/>
    </source>
</evidence>
<dbReference type="AlphaFoldDB" id="A0A101RR75"/>
<dbReference type="Gene3D" id="3.40.80.10">
    <property type="entry name" value="Peptidoglycan recognition protein-like"/>
    <property type="match status" value="1"/>
</dbReference>
<dbReference type="EMBL" id="CP032427">
    <property type="protein sequence ID" value="AYC40569.1"/>
    <property type="molecule type" value="Genomic_DNA"/>
</dbReference>
<dbReference type="SUPFAM" id="SSF47090">
    <property type="entry name" value="PGBD-like"/>
    <property type="match status" value="1"/>
</dbReference>
<evidence type="ECO:0000259" key="1">
    <source>
        <dbReference type="SMART" id="SM00644"/>
    </source>
</evidence>
<evidence type="ECO:0000313" key="4">
    <source>
        <dbReference type="Proteomes" id="UP000054375"/>
    </source>
</evidence>
<dbReference type="SMART" id="SM00644">
    <property type="entry name" value="Ami_2"/>
    <property type="match status" value="1"/>
</dbReference>
<evidence type="ECO:0000313" key="5">
    <source>
        <dbReference type="Proteomes" id="UP000265765"/>
    </source>
</evidence>
<dbReference type="InterPro" id="IPR002502">
    <property type="entry name" value="Amidase_domain"/>
</dbReference>
<sequence length="306" mass="32562">MATPLSAAKMLAALKAEGLTVHEHAGWKTHNRDDESGKSFGPVIGVLIHHTGGHNDKELCYQGRSDLPGPLCHAWLGRTAGLWMIGNGRTNHAGYADIDVLNALREEKPLPHDDSAKADGNDCLYGLEIENLGNGKDAYPKAQYRQAVLWAAAICRAHGWSERSVAGHKECQPGKIDPSFDMDDFRADVKKQLAAGAGKPQPTKPAPGKPRVDLSRLVTAARTDPGAKQGHISYMAGTNLTEAALVELGYLSKSYAGDGSFGSTTVAAYAKWQKHLGYTGADANGIPGKISLSRLGEKTGLFTVVA</sequence>
<feature type="domain" description="N-acetylmuramoyl-L-alanine amidase" evidence="1">
    <location>
        <begin position="31"/>
        <end position="179"/>
    </location>
</feature>
<dbReference type="GO" id="GO:0009253">
    <property type="term" value="P:peptidoglycan catabolic process"/>
    <property type="evidence" value="ECO:0007669"/>
    <property type="project" value="InterPro"/>
</dbReference>
<dbReference type="KEGG" id="sge:DWG14_04834"/>
<reference evidence="3 4" key="1">
    <citation type="submission" date="2015-10" db="EMBL/GenBank/DDBJ databases">
        <title>Draft genome sequence of Streptomyces griseorubiginosus DSM 40469, type strain for the species Streptomyces griseorubiginosus.</title>
        <authorList>
            <person name="Ruckert C."/>
            <person name="Winkler A."/>
            <person name="Kalinowski J."/>
            <person name="Kampfer P."/>
            <person name="Glaeser S."/>
        </authorList>
    </citation>
    <scope>NUCLEOTIDE SEQUENCE [LARGE SCALE GENOMIC DNA]</scope>
    <source>
        <strain evidence="3 4">DSM 40469</strain>
    </source>
</reference>
<proteinExistence type="predicted"/>
<dbReference type="GO" id="GO:0008745">
    <property type="term" value="F:N-acetylmuramoyl-L-alanine amidase activity"/>
    <property type="evidence" value="ECO:0007669"/>
    <property type="project" value="InterPro"/>
</dbReference>
<organism evidence="3 4">
    <name type="scientific">Streptomyces griseorubiginosus</name>
    <dbReference type="NCBI Taxonomy" id="67304"/>
    <lineage>
        <taxon>Bacteria</taxon>
        <taxon>Bacillati</taxon>
        <taxon>Actinomycetota</taxon>
        <taxon>Actinomycetes</taxon>
        <taxon>Kitasatosporales</taxon>
        <taxon>Streptomycetaceae</taxon>
        <taxon>Streptomyces</taxon>
    </lineage>
</organism>
<dbReference type="InterPro" id="IPR036365">
    <property type="entry name" value="PGBD-like_sf"/>
</dbReference>
<dbReference type="OrthoDB" id="5178799at2"/>
<dbReference type="Proteomes" id="UP000265765">
    <property type="component" value="Chromosome"/>
</dbReference>
<dbReference type="Proteomes" id="UP000054375">
    <property type="component" value="Unassembled WGS sequence"/>
</dbReference>
<accession>A0A101RR75</accession>
<reference evidence="2 5" key="2">
    <citation type="submission" date="2018-09" db="EMBL/GenBank/DDBJ databases">
        <title>Production of Trimethoprim by Streptomyces sp. 3E-1.</title>
        <authorList>
            <person name="Kang H.J."/>
            <person name="Kim S.B."/>
        </authorList>
    </citation>
    <scope>NUCLEOTIDE SEQUENCE [LARGE SCALE GENOMIC DNA]</scope>
    <source>
        <strain evidence="2 5">3E-1</strain>
    </source>
</reference>
<dbReference type="GeneID" id="91283710"/>
<dbReference type="EMBL" id="LMWV01000032">
    <property type="protein sequence ID" value="KUN60247.1"/>
    <property type="molecule type" value="Genomic_DNA"/>
</dbReference>
<dbReference type="RefSeq" id="WP_062245505.1">
    <property type="nucleotide sequence ID" value="NZ_CP032427.1"/>
</dbReference>
<name>A0A101RR75_9ACTN</name>
<evidence type="ECO:0000313" key="2">
    <source>
        <dbReference type="EMBL" id="AYC40569.1"/>
    </source>
</evidence>
<keyword evidence="4" id="KW-1185">Reference proteome</keyword>
<dbReference type="SUPFAM" id="SSF55846">
    <property type="entry name" value="N-acetylmuramoyl-L-alanine amidase-like"/>
    <property type="match status" value="1"/>
</dbReference>
<dbReference type="InterPro" id="IPR036505">
    <property type="entry name" value="Amidase/PGRP_sf"/>
</dbReference>